<dbReference type="PROSITE" id="PS00134">
    <property type="entry name" value="TRYPSIN_HIS"/>
    <property type="match status" value="1"/>
</dbReference>
<dbReference type="InterPro" id="IPR033116">
    <property type="entry name" value="TRYPSIN_SER"/>
</dbReference>
<dbReference type="EMBL" id="FMCR01000003">
    <property type="protein sequence ID" value="SCF06722.1"/>
    <property type="molecule type" value="Genomic_DNA"/>
</dbReference>
<reference evidence="1 4" key="2">
    <citation type="submission" date="2018-03" db="EMBL/GenBank/DDBJ databases">
        <title>Genomic framework for the identification of Micromonospora saelicesensis and Micromonospora noduli.</title>
        <authorList>
            <person name="Riesco R."/>
            <person name="Trujillo M.E."/>
        </authorList>
    </citation>
    <scope>NUCLEOTIDE SEQUENCE [LARGE SCALE GENOMIC DNA]</scope>
    <source>
        <strain evidence="1 4">GAR05</strain>
    </source>
</reference>
<evidence type="ECO:0000313" key="1">
    <source>
        <dbReference type="EMBL" id="RAN91939.1"/>
    </source>
</evidence>
<dbReference type="AlphaFoldDB" id="A0A1C4XEJ6"/>
<evidence type="ECO:0000313" key="3">
    <source>
        <dbReference type="Proteomes" id="UP000198864"/>
    </source>
</evidence>
<evidence type="ECO:0000313" key="2">
    <source>
        <dbReference type="EMBL" id="SCF06722.1"/>
    </source>
</evidence>
<dbReference type="EMBL" id="PXXW01000075">
    <property type="protein sequence ID" value="RAN91939.1"/>
    <property type="molecule type" value="Genomic_DNA"/>
</dbReference>
<evidence type="ECO:0000313" key="4">
    <source>
        <dbReference type="Proteomes" id="UP000249334"/>
    </source>
</evidence>
<dbReference type="Proteomes" id="UP000198864">
    <property type="component" value="Unassembled WGS sequence"/>
</dbReference>
<dbReference type="PROSITE" id="PS00135">
    <property type="entry name" value="TRYPSIN_SER"/>
    <property type="match status" value="1"/>
</dbReference>
<keyword evidence="4" id="KW-1185">Reference proteome</keyword>
<protein>
    <submittedName>
        <fullName evidence="2">Streptogrisin C</fullName>
    </submittedName>
</protein>
<gene>
    <name evidence="2" type="ORF">GA0070561_3330</name>
    <name evidence="1" type="ORF">GAR05_06502</name>
</gene>
<proteinExistence type="predicted"/>
<accession>A0A1C4XEJ6</accession>
<sequence>MQVHRKAYPLPGPRNRRRPGVRRLAVAMAVCLAPGAAVFVPTVSFAAVPSFHTSLDPSKVKESMQYLVKTFGVSEAEALRRLELQNDAQALHAMLSEQSAASYGGMSLDHDNGGVLVLSTTRPADVEAYVASMPDRAHVRTRTVKRSLQALEQTRETLAKQVGEGADSVYVTSVDTENNSVVMWERGWVAESKSNGTWAEKSGRNRPTTAVPGDQRLAVSAEKSKADAAVKMVPTAVERRVLPEPKQSYTPYIDWGTCHPLYCKSVYGGMRGGLRLNIRRDNGTTGGCTAGFNVRSGGGDVNGWGWVLTAGHCVVGKTNTVKVHHNGYNILNPHGVAGGYYMEVNSYPYDFAFLNYISGTESGAWLENWGGTGYRNSVLKYCRNGGQDSNADTPCGNQATEARVTINGYHALSAIGSGWIVCASGSGSDTANYPESYDSGAGDGYLVGTRCGRVLSKDVGINTDVCARAGDSGGPLFSQLDNKAYGILEGDQQSRSGPCASGEKNNYTAISKIYELMETWRTSGYTGGAIFRLITGTNG</sequence>
<dbReference type="SUPFAM" id="SSF50494">
    <property type="entry name" value="Trypsin-like serine proteases"/>
    <property type="match status" value="1"/>
</dbReference>
<dbReference type="InterPro" id="IPR035070">
    <property type="entry name" value="Streptogrisin_prodomain"/>
</dbReference>
<organism evidence="2 3">
    <name type="scientific">Micromonospora saelicesensis</name>
    <dbReference type="NCBI Taxonomy" id="285676"/>
    <lineage>
        <taxon>Bacteria</taxon>
        <taxon>Bacillati</taxon>
        <taxon>Actinomycetota</taxon>
        <taxon>Actinomycetes</taxon>
        <taxon>Micromonosporales</taxon>
        <taxon>Micromonosporaceae</taxon>
        <taxon>Micromonospora</taxon>
    </lineage>
</organism>
<dbReference type="GO" id="GO:0004252">
    <property type="term" value="F:serine-type endopeptidase activity"/>
    <property type="evidence" value="ECO:0007669"/>
    <property type="project" value="InterPro"/>
</dbReference>
<dbReference type="InterPro" id="IPR018114">
    <property type="entry name" value="TRYPSIN_HIS"/>
</dbReference>
<dbReference type="Gene3D" id="3.30.300.50">
    <property type="match status" value="1"/>
</dbReference>
<dbReference type="Proteomes" id="UP000249334">
    <property type="component" value="Unassembled WGS sequence"/>
</dbReference>
<name>A0A1C4XEJ6_9ACTN</name>
<dbReference type="GO" id="GO:0006508">
    <property type="term" value="P:proteolysis"/>
    <property type="evidence" value="ECO:0007669"/>
    <property type="project" value="InterPro"/>
</dbReference>
<dbReference type="InterPro" id="IPR043504">
    <property type="entry name" value="Peptidase_S1_PA_chymotrypsin"/>
</dbReference>
<reference evidence="2 3" key="1">
    <citation type="submission" date="2016-06" db="EMBL/GenBank/DDBJ databases">
        <authorList>
            <person name="Kjaerup R.B."/>
            <person name="Dalgaard T.S."/>
            <person name="Juul-Madsen H.R."/>
        </authorList>
    </citation>
    <scope>NUCLEOTIDE SEQUENCE [LARGE SCALE GENOMIC DNA]</scope>
    <source>
        <strain evidence="2 3">DSM 44871</strain>
    </source>
</reference>
<dbReference type="Gene3D" id="2.40.10.10">
    <property type="entry name" value="Trypsin-like serine proteases"/>
    <property type="match status" value="2"/>
</dbReference>
<dbReference type="InterPro" id="IPR009003">
    <property type="entry name" value="Peptidase_S1_PA"/>
</dbReference>